<keyword evidence="7" id="KW-0472">Membrane</keyword>
<evidence type="ECO:0000256" key="1">
    <source>
        <dbReference type="ARBA" id="ARBA00000085"/>
    </source>
</evidence>
<feature type="modified residue" description="4-aspartylphosphate" evidence="6">
    <location>
        <position position="579"/>
    </location>
</feature>
<accession>R9IDV0</accession>
<dbReference type="STRING" id="1235788.C802_00244"/>
<dbReference type="GO" id="GO:0005886">
    <property type="term" value="C:plasma membrane"/>
    <property type="evidence" value="ECO:0007669"/>
    <property type="project" value="TreeGrafter"/>
</dbReference>
<keyword evidence="3 6" id="KW-0597">Phosphoprotein</keyword>
<reference evidence="10 11" key="1">
    <citation type="submission" date="2013-04" db="EMBL/GenBank/DDBJ databases">
        <title>The Genome Sequence of Bacteroides massiliensis dnLKV3.</title>
        <authorList>
            <consortium name="The Broad Institute Genomics Platform"/>
            <consortium name="The Broad Institute Genome Sequencing Center for Infectious Disease"/>
            <person name="Earl A."/>
            <person name="Xavier R."/>
            <person name="Kuhn K."/>
            <person name="Stappenbeck T."/>
            <person name="Walker B."/>
            <person name="Young S."/>
            <person name="Zeng Q."/>
            <person name="Gargeya S."/>
            <person name="Fitzgerald M."/>
            <person name="Haas B."/>
            <person name="Abouelleil A."/>
            <person name="Allen A.W."/>
            <person name="Alvarado L."/>
            <person name="Arachchi H.M."/>
            <person name="Berlin A.M."/>
            <person name="Chapman S.B."/>
            <person name="Gainer-Dewar J."/>
            <person name="Goldberg J."/>
            <person name="Griggs A."/>
            <person name="Gujja S."/>
            <person name="Hansen M."/>
            <person name="Howarth C."/>
            <person name="Imamovic A."/>
            <person name="Ireland A."/>
            <person name="Larimer J."/>
            <person name="McCowan C."/>
            <person name="Murphy C."/>
            <person name="Pearson M."/>
            <person name="Poon T.W."/>
            <person name="Priest M."/>
            <person name="Roberts A."/>
            <person name="Saif S."/>
            <person name="Shea T."/>
            <person name="Sisk P."/>
            <person name="Sykes S."/>
            <person name="Wortman J."/>
            <person name="Nusbaum C."/>
            <person name="Birren B."/>
        </authorList>
    </citation>
    <scope>NUCLEOTIDE SEQUENCE [LARGE SCALE GENOMIC DNA]</scope>
    <source>
        <strain evidence="11">dnLKV3</strain>
    </source>
</reference>
<evidence type="ECO:0000256" key="6">
    <source>
        <dbReference type="PROSITE-ProRule" id="PRU00169"/>
    </source>
</evidence>
<dbReference type="PANTHER" id="PTHR43047">
    <property type="entry name" value="TWO-COMPONENT HISTIDINE PROTEIN KINASE"/>
    <property type="match status" value="1"/>
</dbReference>
<name>R9IDV0_9BACT</name>
<evidence type="ECO:0000259" key="8">
    <source>
        <dbReference type="PROSITE" id="PS50109"/>
    </source>
</evidence>
<comment type="catalytic activity">
    <reaction evidence="1">
        <text>ATP + protein L-histidine = ADP + protein N-phospho-L-histidine.</text>
        <dbReference type="EC" id="2.7.13.3"/>
    </reaction>
</comment>
<evidence type="ECO:0000313" key="10">
    <source>
        <dbReference type="EMBL" id="EOS16565.1"/>
    </source>
</evidence>
<keyword evidence="11" id="KW-1185">Reference proteome</keyword>
<dbReference type="EC" id="2.7.13.3" evidence="2"/>
<dbReference type="HOGENOM" id="CLU_000445_114_50_10"/>
<comment type="caution">
    <text evidence="10">The sequence shown here is derived from an EMBL/GenBank/DDBJ whole genome shotgun (WGS) entry which is preliminary data.</text>
</comment>
<dbReference type="Proteomes" id="UP000014200">
    <property type="component" value="Unassembled WGS sequence"/>
</dbReference>
<evidence type="ECO:0000256" key="2">
    <source>
        <dbReference type="ARBA" id="ARBA00012438"/>
    </source>
</evidence>
<dbReference type="InterPro" id="IPR003661">
    <property type="entry name" value="HisK_dim/P_dom"/>
</dbReference>
<dbReference type="PATRIC" id="fig|1235788.3.peg.238"/>
<feature type="transmembrane region" description="Helical" evidence="7">
    <location>
        <begin position="244"/>
        <end position="266"/>
    </location>
</feature>
<feature type="domain" description="Histidine kinase" evidence="8">
    <location>
        <begin position="296"/>
        <end position="509"/>
    </location>
</feature>
<protein>
    <recommendedName>
        <fullName evidence="2">histidine kinase</fullName>
        <ecNumber evidence="2">2.7.13.3</ecNumber>
    </recommendedName>
</protein>
<evidence type="ECO:0000313" key="11">
    <source>
        <dbReference type="Proteomes" id="UP000014200"/>
    </source>
</evidence>
<dbReference type="EMBL" id="ASSP01000003">
    <property type="protein sequence ID" value="EOS16565.1"/>
    <property type="molecule type" value="Genomic_DNA"/>
</dbReference>
<dbReference type="InterPro" id="IPR011006">
    <property type="entry name" value="CheY-like_superfamily"/>
</dbReference>
<dbReference type="RefSeq" id="WP_016274731.1">
    <property type="nucleotide sequence ID" value="NZ_JANKBR010000005.1"/>
</dbReference>
<dbReference type="GO" id="GO:0009927">
    <property type="term" value="F:histidine phosphotransfer kinase activity"/>
    <property type="evidence" value="ECO:0007669"/>
    <property type="project" value="TreeGrafter"/>
</dbReference>
<dbReference type="InterPro" id="IPR001789">
    <property type="entry name" value="Sig_transdc_resp-reg_receiver"/>
</dbReference>
<feature type="transmembrane region" description="Helical" evidence="7">
    <location>
        <begin position="7"/>
        <end position="27"/>
    </location>
</feature>
<dbReference type="SMART" id="SM00448">
    <property type="entry name" value="REC"/>
    <property type="match status" value="1"/>
</dbReference>
<dbReference type="PANTHER" id="PTHR43047:SF72">
    <property type="entry name" value="OSMOSENSING HISTIDINE PROTEIN KINASE SLN1"/>
    <property type="match status" value="1"/>
</dbReference>
<evidence type="ECO:0000256" key="7">
    <source>
        <dbReference type="SAM" id="Phobius"/>
    </source>
</evidence>
<dbReference type="SUPFAM" id="SSF55874">
    <property type="entry name" value="ATPase domain of HSP90 chaperone/DNA topoisomerase II/histidine kinase"/>
    <property type="match status" value="1"/>
</dbReference>
<evidence type="ECO:0000256" key="3">
    <source>
        <dbReference type="ARBA" id="ARBA00022553"/>
    </source>
</evidence>
<dbReference type="Pfam" id="PF00512">
    <property type="entry name" value="HisKA"/>
    <property type="match status" value="1"/>
</dbReference>
<dbReference type="InterPro" id="IPR005467">
    <property type="entry name" value="His_kinase_dom"/>
</dbReference>
<dbReference type="PROSITE" id="PS50110">
    <property type="entry name" value="RESPONSE_REGULATORY"/>
    <property type="match status" value="1"/>
</dbReference>
<dbReference type="InterPro" id="IPR036097">
    <property type="entry name" value="HisK_dim/P_sf"/>
</dbReference>
<dbReference type="SUPFAM" id="SSF47384">
    <property type="entry name" value="Homodimeric domain of signal transducing histidine kinase"/>
    <property type="match status" value="1"/>
</dbReference>
<sequence length="769" mass="88477">MSLARKIVTSGYILIFILIGMIIYSYYYEWVRLEELEEQNRETNKLQEDINDFNMILSEFSLAGEGFLNWDDVDKEQYQKQHIKIDSILFHFNEMYPNEHIDSVRQLIDDKAKGLLNLADVIFKQKRTNDKITKEIPIIARTSSQEQIRKPKRKGFLGFFGEKEELSPTATSTMLQTLNRNTISQYANHNRHLSELTDSIVERNKMLNTQLNKIIRQLEDKSRNNLRCRENEISIMRERSYRQMGGLTVLLIVLLLLSYIVILWDFRQKERSRHKLEESIRQNNLLLEMRKKIILTISHDIRGPLNIIGGSAELALDTREKKKRDNYLKNVQILCSHVLHLLNNLLDMYRLNEAKETSNNIPFRLGDLMKRISTGASHIINNKGLVFEAEFKNMDVTVLGDEDRIEQIADNLLSNAVKFTHTGKVAFIVTYSNGNLDMIVRDTGIGMSENTIKRIFRPFERADNLENIDGFGLGLTITKGLVALLSGTINVSSKEGVGTEFQVTLPLKLTDSCVNNSQMQKSNPVHMPHSVLVVDDDPLQLEIIKEMLERNMVSCTICKTASDVVKEMRSHDYDMILSDIQMPGTDGFALFELLRKSNIGNSRNIPIIAMTARGDCEIDALLEYGFASSIFKPFSMQELLEHIANIMPHKANGEHIDFSILLLEATDKISILQSLMTSCDNDISELRKAAENHDKIKLREVIHRIYPVWEMLSMADRLEILREELKKSNASWNIISNSVREITRIIFDIRANAHREIILLKDEEQDTDS</sequence>
<keyword evidence="4" id="KW-0808">Transferase</keyword>
<dbReference type="GO" id="GO:0000155">
    <property type="term" value="F:phosphorelay sensor kinase activity"/>
    <property type="evidence" value="ECO:0007669"/>
    <property type="project" value="InterPro"/>
</dbReference>
<keyword evidence="5" id="KW-0418">Kinase</keyword>
<proteinExistence type="predicted"/>
<dbReference type="AlphaFoldDB" id="R9IDV0"/>
<organism evidence="10 11">
    <name type="scientific">Phocaeicola sartorii</name>
    <dbReference type="NCBI Taxonomy" id="671267"/>
    <lineage>
        <taxon>Bacteria</taxon>
        <taxon>Pseudomonadati</taxon>
        <taxon>Bacteroidota</taxon>
        <taxon>Bacteroidia</taxon>
        <taxon>Bacteroidales</taxon>
        <taxon>Bacteroidaceae</taxon>
        <taxon>Phocaeicola</taxon>
    </lineage>
</organism>
<dbReference type="Gene3D" id="3.30.565.10">
    <property type="entry name" value="Histidine kinase-like ATPase, C-terminal domain"/>
    <property type="match status" value="1"/>
</dbReference>
<gene>
    <name evidence="10" type="ORF">C802_00244</name>
</gene>
<dbReference type="InterPro" id="IPR003594">
    <property type="entry name" value="HATPase_dom"/>
</dbReference>
<dbReference type="Gene3D" id="1.10.287.130">
    <property type="match status" value="1"/>
</dbReference>
<dbReference type="OrthoDB" id="9796457at2"/>
<dbReference type="InterPro" id="IPR004358">
    <property type="entry name" value="Sig_transdc_His_kin-like_C"/>
</dbReference>
<dbReference type="PROSITE" id="PS50109">
    <property type="entry name" value="HIS_KIN"/>
    <property type="match status" value="1"/>
</dbReference>
<dbReference type="SUPFAM" id="SSF52172">
    <property type="entry name" value="CheY-like"/>
    <property type="match status" value="1"/>
</dbReference>
<evidence type="ECO:0000256" key="4">
    <source>
        <dbReference type="ARBA" id="ARBA00022679"/>
    </source>
</evidence>
<dbReference type="Gene3D" id="3.40.50.2300">
    <property type="match status" value="1"/>
</dbReference>
<dbReference type="PRINTS" id="PR00344">
    <property type="entry name" value="BCTRLSENSOR"/>
</dbReference>
<keyword evidence="7" id="KW-1133">Transmembrane helix</keyword>
<dbReference type="SMART" id="SM00387">
    <property type="entry name" value="HATPase_c"/>
    <property type="match status" value="1"/>
</dbReference>
<dbReference type="SMART" id="SM00388">
    <property type="entry name" value="HisKA"/>
    <property type="match status" value="1"/>
</dbReference>
<dbReference type="Pfam" id="PF00072">
    <property type="entry name" value="Response_reg"/>
    <property type="match status" value="1"/>
</dbReference>
<evidence type="ECO:0000256" key="5">
    <source>
        <dbReference type="ARBA" id="ARBA00022777"/>
    </source>
</evidence>
<dbReference type="Pfam" id="PF02518">
    <property type="entry name" value="HATPase_c"/>
    <property type="match status" value="1"/>
</dbReference>
<keyword evidence="7" id="KW-0812">Transmembrane</keyword>
<feature type="domain" description="Response regulatory" evidence="9">
    <location>
        <begin position="530"/>
        <end position="647"/>
    </location>
</feature>
<evidence type="ECO:0000259" key="9">
    <source>
        <dbReference type="PROSITE" id="PS50110"/>
    </source>
</evidence>
<dbReference type="InterPro" id="IPR036890">
    <property type="entry name" value="HATPase_C_sf"/>
</dbReference>